<proteinExistence type="predicted"/>
<protein>
    <submittedName>
        <fullName evidence="1">Uncharacterized protein</fullName>
    </submittedName>
</protein>
<gene>
    <name evidence="1" type="ORF">LSALG_LOCUS9098</name>
</gene>
<dbReference type="Proteomes" id="UP001177003">
    <property type="component" value="Chromosome 1"/>
</dbReference>
<sequence>MQPEQDFLILYGQPSPSELSFMLSQETNMDFLGSADSSLESLTESEAQSAPPFPEILESVNHKLTHLFNATERQLPPEWSMADLVRAVNAGDLSSLVRDFYDLQSNGTHSWLWEEIVNLLDLINYVF</sequence>
<dbReference type="AlphaFoldDB" id="A0AA35VH80"/>
<organism evidence="1 2">
    <name type="scientific">Lactuca saligna</name>
    <name type="common">Willowleaf lettuce</name>
    <dbReference type="NCBI Taxonomy" id="75948"/>
    <lineage>
        <taxon>Eukaryota</taxon>
        <taxon>Viridiplantae</taxon>
        <taxon>Streptophyta</taxon>
        <taxon>Embryophyta</taxon>
        <taxon>Tracheophyta</taxon>
        <taxon>Spermatophyta</taxon>
        <taxon>Magnoliopsida</taxon>
        <taxon>eudicotyledons</taxon>
        <taxon>Gunneridae</taxon>
        <taxon>Pentapetalae</taxon>
        <taxon>asterids</taxon>
        <taxon>campanulids</taxon>
        <taxon>Asterales</taxon>
        <taxon>Asteraceae</taxon>
        <taxon>Cichorioideae</taxon>
        <taxon>Cichorieae</taxon>
        <taxon>Lactucinae</taxon>
        <taxon>Lactuca</taxon>
    </lineage>
</organism>
<reference evidence="1" key="1">
    <citation type="submission" date="2023-04" db="EMBL/GenBank/DDBJ databases">
        <authorList>
            <person name="Vijverberg K."/>
            <person name="Xiong W."/>
            <person name="Schranz E."/>
        </authorList>
    </citation>
    <scope>NUCLEOTIDE SEQUENCE</scope>
</reference>
<evidence type="ECO:0000313" key="1">
    <source>
        <dbReference type="EMBL" id="CAI9268689.1"/>
    </source>
</evidence>
<accession>A0AA35VH80</accession>
<evidence type="ECO:0000313" key="2">
    <source>
        <dbReference type="Proteomes" id="UP001177003"/>
    </source>
</evidence>
<name>A0AA35VH80_LACSI</name>
<keyword evidence="2" id="KW-1185">Reference proteome</keyword>
<dbReference type="EMBL" id="OX465077">
    <property type="protein sequence ID" value="CAI9268689.1"/>
    <property type="molecule type" value="Genomic_DNA"/>
</dbReference>